<dbReference type="Pfam" id="PF13370">
    <property type="entry name" value="Fer4_13"/>
    <property type="match status" value="1"/>
</dbReference>
<evidence type="ECO:0000256" key="5">
    <source>
        <dbReference type="ARBA" id="ARBA00023014"/>
    </source>
</evidence>
<keyword evidence="2" id="KW-0479">Metal-binding</keyword>
<sequence>MRVSVDLNLCQAYAQCCYAAPRYFRIDGREALFYDPSPAAADRVEIERARLACPVQAIRVQDPEA</sequence>
<keyword evidence="3" id="KW-0249">Electron transport</keyword>
<proteinExistence type="predicted"/>
<keyword evidence="1" id="KW-0813">Transport</keyword>
<keyword evidence="7" id="KW-1185">Reference proteome</keyword>
<reference evidence="6 7" key="1">
    <citation type="submission" date="2023-07" db="EMBL/GenBank/DDBJ databases">
        <title>Genomic Encyclopedia of Type Strains, Phase IV (KMG-IV): sequencing the most valuable type-strain genomes for metagenomic binning, comparative biology and taxonomic classification.</title>
        <authorList>
            <person name="Goeker M."/>
        </authorList>
    </citation>
    <scope>NUCLEOTIDE SEQUENCE [LARGE SCALE GENOMIC DNA]</scope>
    <source>
        <strain evidence="6 7">DSM 19562</strain>
    </source>
</reference>
<evidence type="ECO:0000256" key="2">
    <source>
        <dbReference type="ARBA" id="ARBA00022723"/>
    </source>
</evidence>
<dbReference type="PANTHER" id="PTHR36923">
    <property type="entry name" value="FERREDOXIN"/>
    <property type="match status" value="1"/>
</dbReference>
<evidence type="ECO:0000313" key="6">
    <source>
        <dbReference type="EMBL" id="MDQ0442250.1"/>
    </source>
</evidence>
<comment type="caution">
    <text evidence="6">The sequence shown here is derived from an EMBL/GenBank/DDBJ whole genome shotgun (WGS) entry which is preliminary data.</text>
</comment>
<dbReference type="PANTHER" id="PTHR36923:SF3">
    <property type="entry name" value="FERREDOXIN"/>
    <property type="match status" value="1"/>
</dbReference>
<name>A0ABU0HIV0_9HYPH</name>
<protein>
    <submittedName>
        <fullName evidence="6">Ferredoxin</fullName>
    </submittedName>
</protein>
<keyword evidence="5" id="KW-0411">Iron-sulfur</keyword>
<dbReference type="Gene3D" id="3.30.70.20">
    <property type="match status" value="1"/>
</dbReference>
<dbReference type="Proteomes" id="UP001236369">
    <property type="component" value="Unassembled WGS sequence"/>
</dbReference>
<evidence type="ECO:0000256" key="3">
    <source>
        <dbReference type="ARBA" id="ARBA00022982"/>
    </source>
</evidence>
<evidence type="ECO:0000313" key="7">
    <source>
        <dbReference type="Proteomes" id="UP001236369"/>
    </source>
</evidence>
<organism evidence="6 7">
    <name type="scientific">Methylobacterium persicinum</name>
    <dbReference type="NCBI Taxonomy" id="374426"/>
    <lineage>
        <taxon>Bacteria</taxon>
        <taxon>Pseudomonadati</taxon>
        <taxon>Pseudomonadota</taxon>
        <taxon>Alphaproteobacteria</taxon>
        <taxon>Hyphomicrobiales</taxon>
        <taxon>Methylobacteriaceae</taxon>
        <taxon>Methylobacterium</taxon>
    </lineage>
</organism>
<evidence type="ECO:0000256" key="1">
    <source>
        <dbReference type="ARBA" id="ARBA00022448"/>
    </source>
</evidence>
<dbReference type="RefSeq" id="WP_238248185.1">
    <property type="nucleotide sequence ID" value="NZ_BPQX01000015.1"/>
</dbReference>
<keyword evidence="4" id="KW-0408">Iron</keyword>
<dbReference type="SUPFAM" id="SSF54862">
    <property type="entry name" value="4Fe-4S ferredoxins"/>
    <property type="match status" value="1"/>
</dbReference>
<evidence type="ECO:0000256" key="4">
    <source>
        <dbReference type="ARBA" id="ARBA00023004"/>
    </source>
</evidence>
<dbReference type="InterPro" id="IPR051269">
    <property type="entry name" value="Fe-S_cluster_ET"/>
</dbReference>
<dbReference type="EMBL" id="JAUSVV010000003">
    <property type="protein sequence ID" value="MDQ0442250.1"/>
    <property type="molecule type" value="Genomic_DNA"/>
</dbReference>
<accession>A0ABU0HIV0</accession>
<gene>
    <name evidence="6" type="ORF">QO016_001744</name>
</gene>